<comment type="subcellular location">
    <subcellularLocation>
        <location evidence="3">Cytoplasm</location>
        <location evidence="3">Cytoskeleton</location>
        <location evidence="3">Spindle</location>
    </subcellularLocation>
    <subcellularLocation>
        <location evidence="2">Nucleus</location>
    </subcellularLocation>
</comment>
<keyword evidence="12" id="KW-0472">Membrane</keyword>
<dbReference type="OrthoDB" id="6367565at2759"/>
<evidence type="ECO:0000256" key="8">
    <source>
        <dbReference type="ARBA" id="ARBA00022701"/>
    </source>
</evidence>
<feature type="transmembrane region" description="Helical" evidence="12">
    <location>
        <begin position="156"/>
        <end position="178"/>
    </location>
</feature>
<reference evidence="13 14" key="1">
    <citation type="submission" date="2019-08" db="EMBL/GenBank/DDBJ databases">
        <title>The genome of the soybean aphid Biotype 1, its phylome, world population structure and adaptation to the North American continent.</title>
        <authorList>
            <person name="Giordano R."/>
            <person name="Donthu R.K."/>
            <person name="Hernandez A.G."/>
            <person name="Wright C.L."/>
            <person name="Zimin A.V."/>
        </authorList>
    </citation>
    <scope>NUCLEOTIDE SEQUENCE [LARGE SCALE GENOMIC DNA]</scope>
    <source>
        <tissue evidence="13">Whole aphids</tissue>
    </source>
</reference>
<gene>
    <name evidence="13" type="ORF">AGLY_011693</name>
</gene>
<comment type="similarity">
    <text evidence="4">Belongs to the MAP Jupiter family.</text>
</comment>
<protein>
    <recommendedName>
        <fullName evidence="5">Microtubule-associated protein Jupiter</fullName>
    </recommendedName>
</protein>
<dbReference type="AlphaFoldDB" id="A0A6G0TC88"/>
<comment type="function">
    <text evidence="1">Binds to all microtubule populations.</text>
</comment>
<organism evidence="13 14">
    <name type="scientific">Aphis glycines</name>
    <name type="common">Soybean aphid</name>
    <dbReference type="NCBI Taxonomy" id="307491"/>
    <lineage>
        <taxon>Eukaryota</taxon>
        <taxon>Metazoa</taxon>
        <taxon>Ecdysozoa</taxon>
        <taxon>Arthropoda</taxon>
        <taxon>Hexapoda</taxon>
        <taxon>Insecta</taxon>
        <taxon>Pterygota</taxon>
        <taxon>Neoptera</taxon>
        <taxon>Paraneoptera</taxon>
        <taxon>Hemiptera</taxon>
        <taxon>Sternorrhyncha</taxon>
        <taxon>Aphidomorpha</taxon>
        <taxon>Aphidoidea</taxon>
        <taxon>Aphididae</taxon>
        <taxon>Aphidini</taxon>
        <taxon>Aphis</taxon>
        <taxon>Aphis</taxon>
    </lineage>
</organism>
<keyword evidence="9" id="KW-0206">Cytoskeleton</keyword>
<evidence type="ECO:0000256" key="1">
    <source>
        <dbReference type="ARBA" id="ARBA00003805"/>
    </source>
</evidence>
<evidence type="ECO:0000256" key="4">
    <source>
        <dbReference type="ARBA" id="ARBA00005344"/>
    </source>
</evidence>
<keyword evidence="12" id="KW-1133">Transmembrane helix</keyword>
<feature type="region of interest" description="Disordered" evidence="11">
    <location>
        <begin position="80"/>
        <end position="100"/>
    </location>
</feature>
<evidence type="ECO:0000256" key="3">
    <source>
        <dbReference type="ARBA" id="ARBA00004186"/>
    </source>
</evidence>
<dbReference type="PANTHER" id="PTHR34930">
    <property type="entry name" value="GEO05313P1"/>
    <property type="match status" value="1"/>
</dbReference>
<dbReference type="Pfam" id="PF17054">
    <property type="entry name" value="JUPITER"/>
    <property type="match status" value="1"/>
</dbReference>
<keyword evidence="14" id="KW-1185">Reference proteome</keyword>
<dbReference type="GO" id="GO:0005634">
    <property type="term" value="C:nucleus"/>
    <property type="evidence" value="ECO:0007669"/>
    <property type="project" value="UniProtKB-SubCell"/>
</dbReference>
<proteinExistence type="inferred from homology"/>
<dbReference type="GO" id="GO:0005874">
    <property type="term" value="C:microtubule"/>
    <property type="evidence" value="ECO:0007669"/>
    <property type="project" value="UniProtKB-KW"/>
</dbReference>
<keyword evidence="8" id="KW-0493">Microtubule</keyword>
<comment type="caution">
    <text evidence="13">The sequence shown here is derived from an EMBL/GenBank/DDBJ whole genome shotgun (WGS) entry which is preliminary data.</text>
</comment>
<evidence type="ECO:0000256" key="2">
    <source>
        <dbReference type="ARBA" id="ARBA00004123"/>
    </source>
</evidence>
<dbReference type="Proteomes" id="UP000475862">
    <property type="component" value="Unassembled WGS sequence"/>
</dbReference>
<evidence type="ECO:0000256" key="6">
    <source>
        <dbReference type="ARBA" id="ARBA00022490"/>
    </source>
</evidence>
<feature type="region of interest" description="Disordered" evidence="11">
    <location>
        <begin position="204"/>
        <end position="256"/>
    </location>
</feature>
<keyword evidence="10" id="KW-0539">Nucleus</keyword>
<dbReference type="InterPro" id="IPR033335">
    <property type="entry name" value="JUPITER"/>
</dbReference>
<keyword evidence="6" id="KW-0963">Cytoplasm</keyword>
<keyword evidence="12" id="KW-0812">Transmembrane</keyword>
<evidence type="ECO:0000313" key="13">
    <source>
        <dbReference type="EMBL" id="KAE9529597.1"/>
    </source>
</evidence>
<name>A0A6G0TC88_APHGL</name>
<dbReference type="PANTHER" id="PTHR34930:SF2">
    <property type="entry name" value="MICROTUBULE-ASSOCIATED PROTEIN JUPITER"/>
    <property type="match status" value="1"/>
</dbReference>
<evidence type="ECO:0000256" key="11">
    <source>
        <dbReference type="SAM" id="MobiDB-lite"/>
    </source>
</evidence>
<evidence type="ECO:0000313" key="14">
    <source>
        <dbReference type="Proteomes" id="UP000475862"/>
    </source>
</evidence>
<evidence type="ECO:0000256" key="12">
    <source>
        <dbReference type="SAM" id="Phobius"/>
    </source>
</evidence>
<dbReference type="GO" id="GO:0005819">
    <property type="term" value="C:spindle"/>
    <property type="evidence" value="ECO:0007669"/>
    <property type="project" value="UniProtKB-SubCell"/>
</dbReference>
<evidence type="ECO:0000256" key="5">
    <source>
        <dbReference type="ARBA" id="ARBA00021471"/>
    </source>
</evidence>
<keyword evidence="7" id="KW-0597">Phosphoprotein</keyword>
<feature type="compositionally biased region" description="Polar residues" evidence="11">
    <location>
        <begin position="225"/>
        <end position="234"/>
    </location>
</feature>
<sequence length="256" mass="27738">MATYASYRHIELDNIGCGKKKENKMPPGGVCHDLWGAEVLKPPGGGSSDIFGTASCDEVNPHKRGTNQKNLQSSIILGGQTPKHSNGAVAANGNSDKPAKANDINVESQIANDNKVESKVVNDNNIELKVANDNYVESQIVKENIEKICVTPSNKVYYSALFFSAYLIIQFYLLLLCLSSGYLFEAFNFESASTNKTNCQRWSYKKKDGNPVTGEGYEAPKATATPAQHVSAQSEPAPEQKKASRVPPGGYSSGLW</sequence>
<evidence type="ECO:0000256" key="7">
    <source>
        <dbReference type="ARBA" id="ARBA00022553"/>
    </source>
</evidence>
<evidence type="ECO:0000256" key="10">
    <source>
        <dbReference type="ARBA" id="ARBA00023242"/>
    </source>
</evidence>
<accession>A0A6G0TC88</accession>
<evidence type="ECO:0000256" key="9">
    <source>
        <dbReference type="ARBA" id="ARBA00023212"/>
    </source>
</evidence>
<dbReference type="EMBL" id="VYZN01000044">
    <property type="protein sequence ID" value="KAE9529597.1"/>
    <property type="molecule type" value="Genomic_DNA"/>
</dbReference>